<evidence type="ECO:0000259" key="6">
    <source>
        <dbReference type="PROSITE" id="PS50893"/>
    </source>
</evidence>
<dbReference type="InterPro" id="IPR003593">
    <property type="entry name" value="AAA+_ATPase"/>
</dbReference>
<dbReference type="InterPro" id="IPR027417">
    <property type="entry name" value="P-loop_NTPase"/>
</dbReference>
<evidence type="ECO:0000313" key="9">
    <source>
        <dbReference type="Proteomes" id="UP000268652"/>
    </source>
</evidence>
<protein>
    <submittedName>
        <fullName evidence="7">Dipeptide ABC transporter ATP-binding protein</fullName>
    </submittedName>
</protein>
<feature type="domain" description="ABC transporter" evidence="6">
    <location>
        <begin position="22"/>
        <end position="272"/>
    </location>
</feature>
<evidence type="ECO:0000313" key="7">
    <source>
        <dbReference type="EMBL" id="RKN04595.1"/>
    </source>
</evidence>
<dbReference type="GO" id="GO:0005524">
    <property type="term" value="F:ATP binding"/>
    <property type="evidence" value="ECO:0007669"/>
    <property type="project" value="UniProtKB-KW"/>
</dbReference>
<dbReference type="PANTHER" id="PTHR43776">
    <property type="entry name" value="TRANSPORT ATP-BINDING PROTEIN"/>
    <property type="match status" value="1"/>
</dbReference>
<dbReference type="NCBIfam" id="NF007739">
    <property type="entry name" value="PRK10419.1"/>
    <property type="match status" value="2"/>
</dbReference>
<feature type="compositionally biased region" description="Basic and acidic residues" evidence="5">
    <location>
        <begin position="765"/>
        <end position="774"/>
    </location>
</feature>
<evidence type="ECO:0000256" key="1">
    <source>
        <dbReference type="ARBA" id="ARBA00005417"/>
    </source>
</evidence>
<evidence type="ECO:0000313" key="8">
    <source>
        <dbReference type="EMBL" id="RKN15552.1"/>
    </source>
</evidence>
<evidence type="ECO:0000313" key="10">
    <source>
        <dbReference type="Proteomes" id="UP000275024"/>
    </source>
</evidence>
<dbReference type="EMBL" id="RBDX01000034">
    <property type="protein sequence ID" value="RKN04595.1"/>
    <property type="molecule type" value="Genomic_DNA"/>
</dbReference>
<comment type="caution">
    <text evidence="7">The sequence shown here is derived from an EMBL/GenBank/DDBJ whole genome shotgun (WGS) entry which is preliminary data.</text>
</comment>
<dbReference type="InterPro" id="IPR017871">
    <property type="entry name" value="ABC_transporter-like_CS"/>
</dbReference>
<dbReference type="InterPro" id="IPR003439">
    <property type="entry name" value="ABC_transporter-like_ATP-bd"/>
</dbReference>
<dbReference type="Pfam" id="PF00005">
    <property type="entry name" value="ABC_tran"/>
    <property type="match status" value="2"/>
</dbReference>
<dbReference type="Proteomes" id="UP000268652">
    <property type="component" value="Unassembled WGS sequence"/>
</dbReference>
<dbReference type="GO" id="GO:0055085">
    <property type="term" value="P:transmembrane transport"/>
    <property type="evidence" value="ECO:0007669"/>
    <property type="project" value="UniProtKB-ARBA"/>
</dbReference>
<dbReference type="GO" id="GO:0015833">
    <property type="term" value="P:peptide transport"/>
    <property type="evidence" value="ECO:0007669"/>
    <property type="project" value="InterPro"/>
</dbReference>
<dbReference type="OrthoDB" id="4008250at2"/>
<dbReference type="InterPro" id="IPR050319">
    <property type="entry name" value="ABC_transp_ATP-bind"/>
</dbReference>
<keyword evidence="9" id="KW-1185">Reference proteome</keyword>
<dbReference type="Gene3D" id="3.20.20.30">
    <property type="entry name" value="Luciferase-like domain"/>
    <property type="match status" value="1"/>
</dbReference>
<dbReference type="RefSeq" id="WP_120699858.1">
    <property type="nucleotide sequence ID" value="NZ_RBDX01000034.1"/>
</dbReference>
<sequence length="774" mass="83044">MTALSVGAERHAGERADAGPLLEVSDLTVAYRVGGAERPAVRGLGLTVRAGETVAVVGESGSGKSTLAHTVNGMLPDNGRVLGGRVHYAGRDVLGLSRAGLRALRGAEIALVPQDPGTSLNPTTRVGRQVAEALRIHRIADRATAAERAVELLERVGIDRPGTRARQFPHELSGGMRQRVLIAIALAAEPRLLIADEPTSALDATVSRRVLDHLATLRAERGIALLLITHDLAMAAERADRIAVLRGGLLVEEGPARRLVTDPGHPYTRELLADTPSLRGRRLVAARERAPDAEADADPDRPPLLRVRDLVKDFGRAADGGVPRAVDGVGFDLARGRTLGVLGESGSGKTTTARILLGLERPDTGSVRLDGTELTTLNGAGLRAARRRLQIVQQNPYASLDPRFTVRRIIDEPLRAHRIGDRRERAARVAEMLEAVALSPELAERRPRELSGGQRQRVAIARALVLRPDVVVCDEPVSALDVTVQAQILDLLTRLQRELGIAYVFISHDLAVVRQISDDVMVMRGGAVLEHGPADELFERPRHPYTRELLASVAAPFPLDDPDGPDAPWPHESESPETPKEATMPPTDTVHLAELLPGADPSAPSWPALRDAVTDAEARGVTTLVLPAPGPTAAPVEATTVAAAVLRATAALRVVVPFDPERVAPYNAARVLGTLAYLGPDRVLVTPAAPPDGQRDEDGDRWADWLAAVLALWESFPRAAIVADRATGRYFDAGRLDRRGHRGPHHTVAGPLNLPRPPGDAPRVWPDERTETPR</sequence>
<dbReference type="SUPFAM" id="SSF51679">
    <property type="entry name" value="Bacterial luciferase-like"/>
    <property type="match status" value="1"/>
</dbReference>
<dbReference type="SUPFAM" id="SSF52540">
    <property type="entry name" value="P-loop containing nucleoside triphosphate hydrolases"/>
    <property type="match status" value="2"/>
</dbReference>
<feature type="compositionally biased region" description="Basic and acidic residues" evidence="5">
    <location>
        <begin position="569"/>
        <end position="580"/>
    </location>
</feature>
<organism evidence="7 10">
    <name type="scientific">Streptomyces radicis</name>
    <dbReference type="NCBI Taxonomy" id="1750517"/>
    <lineage>
        <taxon>Bacteria</taxon>
        <taxon>Bacillati</taxon>
        <taxon>Actinomycetota</taxon>
        <taxon>Actinomycetes</taxon>
        <taxon>Kitasatosporales</taxon>
        <taxon>Streptomycetaceae</taxon>
        <taxon>Streptomyces</taxon>
    </lineage>
</organism>
<keyword evidence="2" id="KW-0813">Transport</keyword>
<evidence type="ECO:0000256" key="3">
    <source>
        <dbReference type="ARBA" id="ARBA00022741"/>
    </source>
</evidence>
<keyword evidence="3" id="KW-0547">Nucleotide-binding</keyword>
<dbReference type="SMART" id="SM00382">
    <property type="entry name" value="AAA"/>
    <property type="match status" value="2"/>
</dbReference>
<reference evidence="9 10" key="1">
    <citation type="submission" date="2018-09" db="EMBL/GenBank/DDBJ databases">
        <title>Streptomyces sp. nov. DS1-2, an endophytic actinomycete isolated from roots of Dendrobium scabrilingue.</title>
        <authorList>
            <person name="Kuncharoen N."/>
            <person name="Kudo T."/>
            <person name="Ohkuma M."/>
            <person name="Yuki M."/>
            <person name="Tanasupawat S."/>
        </authorList>
    </citation>
    <scope>NUCLEOTIDE SEQUENCE [LARGE SCALE GENOMIC DNA]</scope>
    <source>
        <strain evidence="7 10">AZ1-7</strain>
        <strain evidence="8 9">DS1-2</strain>
    </source>
</reference>
<dbReference type="GO" id="GO:0016705">
    <property type="term" value="F:oxidoreductase activity, acting on paired donors, with incorporation or reduction of molecular oxygen"/>
    <property type="evidence" value="ECO:0007669"/>
    <property type="project" value="InterPro"/>
</dbReference>
<dbReference type="Pfam" id="PF08352">
    <property type="entry name" value="oligo_HPY"/>
    <property type="match status" value="2"/>
</dbReference>
<dbReference type="EMBL" id="RBDY01000032">
    <property type="protein sequence ID" value="RKN15552.1"/>
    <property type="molecule type" value="Genomic_DNA"/>
</dbReference>
<dbReference type="InterPro" id="IPR036661">
    <property type="entry name" value="Luciferase-like_sf"/>
</dbReference>
<proteinExistence type="inferred from homology"/>
<dbReference type="Gene3D" id="3.40.50.300">
    <property type="entry name" value="P-loop containing nucleotide triphosphate hydrolases"/>
    <property type="match status" value="2"/>
</dbReference>
<dbReference type="PROSITE" id="PS00211">
    <property type="entry name" value="ABC_TRANSPORTER_1"/>
    <property type="match status" value="2"/>
</dbReference>
<dbReference type="CDD" id="cd03257">
    <property type="entry name" value="ABC_NikE_OppD_transporters"/>
    <property type="match status" value="2"/>
</dbReference>
<evidence type="ECO:0000256" key="4">
    <source>
        <dbReference type="ARBA" id="ARBA00022840"/>
    </source>
</evidence>
<dbReference type="PROSITE" id="PS50893">
    <property type="entry name" value="ABC_TRANSPORTER_2"/>
    <property type="match status" value="2"/>
</dbReference>
<evidence type="ECO:0000256" key="5">
    <source>
        <dbReference type="SAM" id="MobiDB-lite"/>
    </source>
</evidence>
<dbReference type="FunFam" id="3.40.50.300:FF:000016">
    <property type="entry name" value="Oligopeptide ABC transporter ATP-binding component"/>
    <property type="match status" value="1"/>
</dbReference>
<comment type="similarity">
    <text evidence="1">Belongs to the ABC transporter superfamily.</text>
</comment>
<gene>
    <name evidence="8" type="ORF">D7318_27105</name>
    <name evidence="7" type="ORF">D7319_27700</name>
</gene>
<keyword evidence="4 7" id="KW-0067">ATP-binding</keyword>
<dbReference type="InterPro" id="IPR013563">
    <property type="entry name" value="Oligopep_ABC_C"/>
</dbReference>
<dbReference type="GO" id="GO:0016887">
    <property type="term" value="F:ATP hydrolysis activity"/>
    <property type="evidence" value="ECO:0007669"/>
    <property type="project" value="InterPro"/>
</dbReference>
<name>A0A3A9VUB4_9ACTN</name>
<dbReference type="Proteomes" id="UP000275024">
    <property type="component" value="Unassembled WGS sequence"/>
</dbReference>
<evidence type="ECO:0000256" key="2">
    <source>
        <dbReference type="ARBA" id="ARBA00022448"/>
    </source>
</evidence>
<feature type="region of interest" description="Disordered" evidence="5">
    <location>
        <begin position="735"/>
        <end position="774"/>
    </location>
</feature>
<dbReference type="PANTHER" id="PTHR43776:SF7">
    <property type="entry name" value="D,D-DIPEPTIDE TRANSPORT ATP-BINDING PROTEIN DDPF-RELATED"/>
    <property type="match status" value="1"/>
</dbReference>
<feature type="region of interest" description="Disordered" evidence="5">
    <location>
        <begin position="556"/>
        <end position="585"/>
    </location>
</feature>
<dbReference type="AlphaFoldDB" id="A0A3A9VUB4"/>
<feature type="domain" description="ABC transporter" evidence="6">
    <location>
        <begin position="305"/>
        <end position="550"/>
    </location>
</feature>
<accession>A0A3A9VUB4</accession>
<dbReference type="NCBIfam" id="NF008453">
    <property type="entry name" value="PRK11308.1"/>
    <property type="match status" value="2"/>
</dbReference>